<accession>A0A6M5YGV6</accession>
<dbReference type="RefSeq" id="WP_171742311.1">
    <property type="nucleotide sequence ID" value="NZ_CP053436.1"/>
</dbReference>
<dbReference type="EMBL" id="CP053436">
    <property type="protein sequence ID" value="QJW92483.1"/>
    <property type="molecule type" value="Genomic_DNA"/>
</dbReference>
<gene>
    <name evidence="1" type="ORF">HNV11_23720</name>
</gene>
<organism evidence="1 2">
    <name type="scientific">Spirosoma taeanense</name>
    <dbReference type="NCBI Taxonomy" id="2735870"/>
    <lineage>
        <taxon>Bacteria</taxon>
        <taxon>Pseudomonadati</taxon>
        <taxon>Bacteroidota</taxon>
        <taxon>Cytophagia</taxon>
        <taxon>Cytophagales</taxon>
        <taxon>Cytophagaceae</taxon>
        <taxon>Spirosoma</taxon>
    </lineage>
</organism>
<keyword evidence="2" id="KW-1185">Reference proteome</keyword>
<dbReference type="Proteomes" id="UP000502756">
    <property type="component" value="Plasmid pTS"/>
</dbReference>
<reference evidence="1 2" key="1">
    <citation type="submission" date="2020-05" db="EMBL/GenBank/DDBJ databases">
        <title>Genome sequencing of Spirosoma sp. TS118.</title>
        <authorList>
            <person name="Lee J.-H."/>
            <person name="Jeong S."/>
            <person name="Zhao L."/>
            <person name="Jung J.-H."/>
            <person name="Kim M.-K."/>
            <person name="Lim S."/>
        </authorList>
    </citation>
    <scope>NUCLEOTIDE SEQUENCE [LARGE SCALE GENOMIC DNA]</scope>
    <source>
        <strain evidence="1 2">TS118</strain>
        <plasmid evidence="2">pts</plasmid>
    </source>
</reference>
<sequence length="84" mass="9262">MTPEEKKAALFGKLKEEPKPVTTKVVPVEAKPAKATKAAAEETEHFNVYLPVSLAKKIRLKKVELGKGATIQGIIIEALEQYFQ</sequence>
<protein>
    <submittedName>
        <fullName evidence="1">Uncharacterized protein</fullName>
    </submittedName>
</protein>
<evidence type="ECO:0000313" key="1">
    <source>
        <dbReference type="EMBL" id="QJW92483.1"/>
    </source>
</evidence>
<name>A0A6M5YGV6_9BACT</name>
<proteinExistence type="predicted"/>
<dbReference type="KEGG" id="stae:HNV11_23720"/>
<dbReference type="AlphaFoldDB" id="A0A6M5YGV6"/>
<evidence type="ECO:0000313" key="2">
    <source>
        <dbReference type="Proteomes" id="UP000502756"/>
    </source>
</evidence>
<keyword evidence="1" id="KW-0614">Plasmid</keyword>
<geneLocation type="plasmid" evidence="2">
    <name>pts</name>
</geneLocation>